<organism evidence="1 2">
    <name type="scientific">Actinia tenebrosa</name>
    <name type="common">Australian red waratah sea anemone</name>
    <dbReference type="NCBI Taxonomy" id="6105"/>
    <lineage>
        <taxon>Eukaryota</taxon>
        <taxon>Metazoa</taxon>
        <taxon>Cnidaria</taxon>
        <taxon>Anthozoa</taxon>
        <taxon>Hexacorallia</taxon>
        <taxon>Actiniaria</taxon>
        <taxon>Actiniidae</taxon>
        <taxon>Actinia</taxon>
    </lineage>
</organism>
<dbReference type="OrthoDB" id="6153129at2759"/>
<dbReference type="AlphaFoldDB" id="A0A6P8IZ75"/>
<dbReference type="Proteomes" id="UP000515163">
    <property type="component" value="Unplaced"/>
</dbReference>
<dbReference type="GeneID" id="116306555"/>
<keyword evidence="1" id="KW-1185">Reference proteome</keyword>
<dbReference type="PANTHER" id="PTHR33206">
    <property type="entry name" value="PROTEIN CBG10425"/>
    <property type="match status" value="1"/>
</dbReference>
<dbReference type="InterPro" id="IPR043502">
    <property type="entry name" value="DNA/RNA_pol_sf"/>
</dbReference>
<reference evidence="2" key="1">
    <citation type="submission" date="2025-08" db="UniProtKB">
        <authorList>
            <consortium name="RefSeq"/>
        </authorList>
    </citation>
    <scope>IDENTIFICATION</scope>
    <source>
        <tissue evidence="2">Tentacle</tissue>
    </source>
</reference>
<protein>
    <submittedName>
        <fullName evidence="2">Uncharacterized protein LOC116306555</fullName>
    </submittedName>
</protein>
<evidence type="ECO:0000313" key="2">
    <source>
        <dbReference type="RefSeq" id="XP_031572492.1"/>
    </source>
</evidence>
<proteinExistence type="predicted"/>
<dbReference type="KEGG" id="aten:116306555"/>
<dbReference type="PANTHER" id="PTHR33206:SF1">
    <property type="entry name" value="DNA-DIRECTED DNA POLYMERASE"/>
    <property type="match status" value="1"/>
</dbReference>
<gene>
    <name evidence="2" type="primary">LOC116306555</name>
</gene>
<accession>A0A6P8IZ75</accession>
<dbReference type="RefSeq" id="XP_031572492.1">
    <property type="nucleotide sequence ID" value="XM_031716632.1"/>
</dbReference>
<name>A0A6P8IZ75_ACTTE</name>
<dbReference type="InParanoid" id="A0A6P8IZ75"/>
<dbReference type="SUPFAM" id="SSF56672">
    <property type="entry name" value="DNA/RNA polymerases"/>
    <property type="match status" value="1"/>
</dbReference>
<sequence>MTLEPDIFFSLFDEKNKDLYYLFKKNMVGGPSIIFHRYHEAGKTKIREVEMRAKGIEPKTCQKIVGLDANALYLGCIMADQPTGSFTRRREETGFQKESSVKMVSEWLEWEAETRGIPIRHQVNDVEKRIGARKLPVDGFHGPSQTVFQFHARGTRSSRCGSARGERQRKPTLLSPCCHPAVKEFLSTKFQRPMDKYKTLNKDQILQAVLDGKLFGVVECDIFVPDHLKEKFSEMCPIFKNTEISREDIGDYMRGFAEEHKIMPRPRRSLIGSYFGEKILLATPLLKWYLEHGLEVTKIYQIVEYTPSPCFKPFGEAVSNARRAGDVDPSKAIIADTMKLVGNSSYGKTITDQERHREVKFCDETKTSRLVNSSFFRQLEVINENTYEIQSAKKRISLNLPMQIGFFVYQYAKLRMLEFYYDCIDKYLDRSDFQYCEMDTDSAYIAFSRDSVEGLVRPEMRAEFETGSRVLILRRTGLMTREPLVCLRKSGLGMG</sequence>
<evidence type="ECO:0000313" key="1">
    <source>
        <dbReference type="Proteomes" id="UP000515163"/>
    </source>
</evidence>